<protein>
    <submittedName>
        <fullName evidence="2">Uncharacterized protein</fullName>
    </submittedName>
</protein>
<proteinExistence type="predicted"/>
<dbReference type="OrthoDB" id="10305305at2759"/>
<keyword evidence="3" id="KW-1185">Reference proteome</keyword>
<feature type="transmembrane region" description="Helical" evidence="1">
    <location>
        <begin position="310"/>
        <end position="327"/>
    </location>
</feature>
<dbReference type="AlphaFoldDB" id="A0A4Q4QQL2"/>
<keyword evidence="1" id="KW-0812">Transmembrane</keyword>
<comment type="caution">
    <text evidence="2">The sequence shown here is derived from an EMBL/GenBank/DDBJ whole genome shotgun (WGS) entry which is preliminary data.</text>
</comment>
<dbReference type="Proteomes" id="UP000293823">
    <property type="component" value="Unassembled WGS sequence"/>
</dbReference>
<reference evidence="3" key="1">
    <citation type="journal article" date="2019" name="bioRxiv">
        <title>Genomics, evolutionary history and diagnostics of the Alternaria alternata species group including apple and Asian pear pathotypes.</title>
        <authorList>
            <person name="Armitage A.D."/>
            <person name="Cockerton H.M."/>
            <person name="Sreenivasaprasad S."/>
            <person name="Woodhall J.W."/>
            <person name="Lane C.R."/>
            <person name="Harrison R.J."/>
            <person name="Clarkson J.P."/>
        </authorList>
    </citation>
    <scope>NUCLEOTIDE SEQUENCE [LARGE SCALE GENOMIC DNA]</scope>
    <source>
        <strain evidence="3">RGR 97.0016</strain>
    </source>
</reference>
<evidence type="ECO:0000256" key="1">
    <source>
        <dbReference type="SAM" id="Phobius"/>
    </source>
</evidence>
<gene>
    <name evidence="2" type="ORF">AA0113_g10312</name>
</gene>
<evidence type="ECO:0000313" key="3">
    <source>
        <dbReference type="Proteomes" id="UP000293823"/>
    </source>
</evidence>
<dbReference type="EMBL" id="PEJP01000052">
    <property type="protein sequence ID" value="RYO45710.1"/>
    <property type="molecule type" value="Genomic_DNA"/>
</dbReference>
<name>A0A4Q4QQL2_9PLEO</name>
<keyword evidence="1" id="KW-1133">Transmembrane helix</keyword>
<sequence length="328" mass="37277">MSHPQPKLEALFNELPQLPHRHKLVVFEYQKNYNGAEKFKDEWLKDRAQEQAQSVPPGRPPLGQAKAHVKDCVADILCSDAEVDPIARQRQLTRGEVKKEIVKNDSKIYGQGFIYRMLTYASGFAHARLVVLERDQASGTFSGHCYGFTMGDANHGNLKEQNSIWVYDENSKFEATGITHLGYTEVLDSGMSLQGKCHGQITECIFTALQVVHSQGPYHLRSNNCEIFCEKLSKLISVESWYNHFHDRRRRNQIEWNDPPEPQPDPHYGFGLEQPQVLPAELLTHSDIGLRRANVALIAAAFLMFDQGNMPAGIMMFGTLISTWVFYK</sequence>
<keyword evidence="1" id="KW-0472">Membrane</keyword>
<evidence type="ECO:0000313" key="2">
    <source>
        <dbReference type="EMBL" id="RYO45710.1"/>
    </source>
</evidence>
<accession>A0A4Q4QQL2</accession>
<organism evidence="2 3">
    <name type="scientific">Alternaria arborescens</name>
    <dbReference type="NCBI Taxonomy" id="156630"/>
    <lineage>
        <taxon>Eukaryota</taxon>
        <taxon>Fungi</taxon>
        <taxon>Dikarya</taxon>
        <taxon>Ascomycota</taxon>
        <taxon>Pezizomycotina</taxon>
        <taxon>Dothideomycetes</taxon>
        <taxon>Pleosporomycetidae</taxon>
        <taxon>Pleosporales</taxon>
        <taxon>Pleosporineae</taxon>
        <taxon>Pleosporaceae</taxon>
        <taxon>Alternaria</taxon>
        <taxon>Alternaria sect. Alternaria</taxon>
    </lineage>
</organism>